<reference evidence="2 3" key="1">
    <citation type="submission" date="2022-08" db="EMBL/GenBank/DDBJ databases">
        <title>Reclassification of Massilia species as members of the genera Telluria, Duganella, Pseudoduganella, Mokoshia gen. nov. and Zemynaea gen. nov. using orthogonal and non-orthogonal genome-based approaches.</title>
        <authorList>
            <person name="Bowman J.P."/>
        </authorList>
    </citation>
    <scope>NUCLEOTIDE SEQUENCE [LARGE SCALE GENOMIC DNA]</scope>
    <source>
        <strain evidence="2 3">LMG 28164</strain>
    </source>
</reference>
<comment type="caution">
    <text evidence="2">The sequence shown here is derived from an EMBL/GenBank/DDBJ whole genome shotgun (WGS) entry which is preliminary data.</text>
</comment>
<sequence>MSENAADTEESLPPYEGIALSSVRLVRTREDAQAALAALLACEAIGFDTESKPTFQKGEVSTGPHLVQLADDTHAWLFQIGSPTSPAVALCTEVLRPVLESPTILKVGFGLGDDLRRLRAKLGIDTRNVIDLATALRRGEKNAWGAKTAVARFFGKRLQKSRRITTTNWAMPRLSEQQIQYAADDAHVALRIYRHWCQHFPAAADSAAANAARLAARAASQARLEADARQEQPQA</sequence>
<keyword evidence="2" id="KW-0540">Nuclease</keyword>
<dbReference type="Gene3D" id="3.30.420.10">
    <property type="entry name" value="Ribonuclease H-like superfamily/Ribonuclease H"/>
    <property type="match status" value="1"/>
</dbReference>
<dbReference type="GO" id="GO:0004527">
    <property type="term" value="F:exonuclease activity"/>
    <property type="evidence" value="ECO:0007669"/>
    <property type="project" value="UniProtKB-KW"/>
</dbReference>
<keyword evidence="2" id="KW-0269">Exonuclease</keyword>
<protein>
    <submittedName>
        <fullName evidence="2">3'-5' exonuclease domain-containing protein 2</fullName>
    </submittedName>
</protein>
<dbReference type="RefSeq" id="WP_258845788.1">
    <property type="nucleotide sequence ID" value="NZ_JANUGX010000013.1"/>
</dbReference>
<keyword evidence="2" id="KW-0378">Hydrolase</keyword>
<dbReference type="PANTHER" id="PTHR47765">
    <property type="entry name" value="3'-5' EXONUCLEASE DOMAIN-CONTAINING PROTEIN"/>
    <property type="match status" value="1"/>
</dbReference>
<dbReference type="Pfam" id="PF01612">
    <property type="entry name" value="DNA_pol_A_exo1"/>
    <property type="match status" value="1"/>
</dbReference>
<organism evidence="2 3">
    <name type="scientific">Massilia norwichensis</name>
    <dbReference type="NCBI Taxonomy" id="1442366"/>
    <lineage>
        <taxon>Bacteria</taxon>
        <taxon>Pseudomonadati</taxon>
        <taxon>Pseudomonadota</taxon>
        <taxon>Betaproteobacteria</taxon>
        <taxon>Burkholderiales</taxon>
        <taxon>Oxalobacteraceae</taxon>
        <taxon>Telluria group</taxon>
        <taxon>Massilia</taxon>
    </lineage>
</organism>
<gene>
    <name evidence="2" type="ORF">NX782_12450</name>
</gene>
<dbReference type="EMBL" id="JANUGX010000013">
    <property type="protein sequence ID" value="MCS0590014.1"/>
    <property type="molecule type" value="Genomic_DNA"/>
</dbReference>
<dbReference type="PANTHER" id="PTHR47765:SF2">
    <property type="entry name" value="EXONUCLEASE MUT-7 HOMOLOG"/>
    <property type="match status" value="1"/>
</dbReference>
<dbReference type="Proteomes" id="UP001205560">
    <property type="component" value="Unassembled WGS sequence"/>
</dbReference>
<proteinExistence type="predicted"/>
<keyword evidence="3" id="KW-1185">Reference proteome</keyword>
<dbReference type="SUPFAM" id="SSF53098">
    <property type="entry name" value="Ribonuclease H-like"/>
    <property type="match status" value="1"/>
</dbReference>
<evidence type="ECO:0000313" key="2">
    <source>
        <dbReference type="EMBL" id="MCS0590014.1"/>
    </source>
</evidence>
<dbReference type="SMART" id="SM00474">
    <property type="entry name" value="35EXOc"/>
    <property type="match status" value="1"/>
</dbReference>
<feature type="domain" description="3'-5' exonuclease" evidence="1">
    <location>
        <begin position="23"/>
        <end position="200"/>
    </location>
</feature>
<dbReference type="InterPro" id="IPR002562">
    <property type="entry name" value="3'-5'_exonuclease_dom"/>
</dbReference>
<dbReference type="InterPro" id="IPR036397">
    <property type="entry name" value="RNaseH_sf"/>
</dbReference>
<name>A0ABT2A751_9BURK</name>
<evidence type="ECO:0000259" key="1">
    <source>
        <dbReference type="SMART" id="SM00474"/>
    </source>
</evidence>
<accession>A0ABT2A751</accession>
<dbReference type="InterPro" id="IPR012337">
    <property type="entry name" value="RNaseH-like_sf"/>
</dbReference>
<dbReference type="InterPro" id="IPR052408">
    <property type="entry name" value="Exonuclease_MUT-7-like"/>
</dbReference>
<evidence type="ECO:0000313" key="3">
    <source>
        <dbReference type="Proteomes" id="UP001205560"/>
    </source>
</evidence>
<dbReference type="CDD" id="cd06141">
    <property type="entry name" value="WRN_exo"/>
    <property type="match status" value="1"/>
</dbReference>